<dbReference type="Proteomes" id="UP000575898">
    <property type="component" value="Unassembled WGS sequence"/>
</dbReference>
<dbReference type="InterPro" id="IPR029066">
    <property type="entry name" value="PLP-binding_barrel"/>
</dbReference>
<dbReference type="AlphaFoldDB" id="A0A840MMF0"/>
<evidence type="ECO:0000313" key="3">
    <source>
        <dbReference type="Proteomes" id="UP000575898"/>
    </source>
</evidence>
<evidence type="ECO:0000313" key="2">
    <source>
        <dbReference type="EMBL" id="MBB5019808.1"/>
    </source>
</evidence>
<dbReference type="CDD" id="cd06813">
    <property type="entry name" value="PLPDE_III_DSD_D-TA_like_2"/>
    <property type="match status" value="1"/>
</dbReference>
<dbReference type="InterPro" id="IPR051466">
    <property type="entry name" value="D-amino_acid_metab_enzyme"/>
</dbReference>
<accession>A0A840MMF0</accession>
<dbReference type="EMBL" id="JACHHY010000020">
    <property type="protein sequence ID" value="MBB5019808.1"/>
    <property type="molecule type" value="Genomic_DNA"/>
</dbReference>
<dbReference type="RefSeq" id="WP_246491023.1">
    <property type="nucleotide sequence ID" value="NZ_JACHHY010000020.1"/>
</dbReference>
<comment type="caution">
    <text evidence="2">The sequence shown here is derived from an EMBL/GenBank/DDBJ whole genome shotgun (WGS) entry which is preliminary data.</text>
</comment>
<dbReference type="InterPro" id="IPR001608">
    <property type="entry name" value="Ala_racemase_N"/>
</dbReference>
<evidence type="ECO:0000259" key="1">
    <source>
        <dbReference type="Pfam" id="PF01168"/>
    </source>
</evidence>
<dbReference type="Pfam" id="PF01168">
    <property type="entry name" value="Ala_racemase_N"/>
    <property type="match status" value="1"/>
</dbReference>
<gene>
    <name evidence="2" type="ORF">HNQ59_003116</name>
</gene>
<reference evidence="2 3" key="1">
    <citation type="submission" date="2020-08" db="EMBL/GenBank/DDBJ databases">
        <title>Genomic Encyclopedia of Type Strains, Phase IV (KMG-IV): sequencing the most valuable type-strain genomes for metagenomic binning, comparative biology and taxonomic classification.</title>
        <authorList>
            <person name="Goeker M."/>
        </authorList>
    </citation>
    <scope>NUCLEOTIDE SEQUENCE [LARGE SCALE GENOMIC DNA]</scope>
    <source>
        <strain evidence="2 3">DSM 27165</strain>
    </source>
</reference>
<dbReference type="GO" id="GO:0008721">
    <property type="term" value="F:D-serine ammonia-lyase activity"/>
    <property type="evidence" value="ECO:0007669"/>
    <property type="project" value="TreeGrafter"/>
</dbReference>
<dbReference type="GO" id="GO:0036088">
    <property type="term" value="P:D-serine catabolic process"/>
    <property type="evidence" value="ECO:0007669"/>
    <property type="project" value="TreeGrafter"/>
</dbReference>
<proteinExistence type="predicted"/>
<feature type="domain" description="Alanine racemase N-terminal" evidence="1">
    <location>
        <begin position="53"/>
        <end position="274"/>
    </location>
</feature>
<organism evidence="2 3">
    <name type="scientific">Chitinivorax tropicus</name>
    <dbReference type="NCBI Taxonomy" id="714531"/>
    <lineage>
        <taxon>Bacteria</taxon>
        <taxon>Pseudomonadati</taxon>
        <taxon>Pseudomonadota</taxon>
        <taxon>Betaproteobacteria</taxon>
        <taxon>Chitinivorax</taxon>
    </lineage>
</organism>
<dbReference type="PANTHER" id="PTHR28004:SF2">
    <property type="entry name" value="D-SERINE DEHYDRATASE"/>
    <property type="match status" value="1"/>
</dbReference>
<dbReference type="SUPFAM" id="SSF51419">
    <property type="entry name" value="PLP-binding barrel"/>
    <property type="match status" value="1"/>
</dbReference>
<protein>
    <submittedName>
        <fullName evidence="2">D-serine deaminase-like pyridoxal phosphate-dependent protein</fullName>
    </submittedName>
</protein>
<dbReference type="PANTHER" id="PTHR28004">
    <property type="entry name" value="ZGC:162816-RELATED"/>
    <property type="match status" value="1"/>
</dbReference>
<keyword evidence="3" id="KW-1185">Reference proteome</keyword>
<sequence>MSTNTLQEQVMAPQHKAARADTDTACQTVMAQRAYTAWQVLLRGQRLPAAILDLDALDQNIQALARRANGKPIRIATKSIRCTSVIRHIQQSGVPLQGLLCYSAEEAAWLASQGFDDLLVAYPTINTDGIQKVCLAVKQGARITLMADDEAQLSALQHLAAAQRCTLPIAFDLDLSFNLPGLRFGVFRSPLDSPDKVQALFRSLPRFPSLRLDGAMGYEAQIAGVGDNTPGKNLENQLIRALKRWAIPKIATRRAAMIAALQQSGAELRFVNGGGTGSVESTILEPHITDVAIGSGFYQPALFDHYQTFRHTPALFFALEVARKQHAESITCLGGGYIASGSVSAHKLPQPYSPEGLQYHPNEGAGEVQTPLFGKTAAALKPGDPAIFRHAKAGELCERFNTLLVVRQGQIVDEWPTYRGEGQCFE</sequence>
<name>A0A840MMF0_9PROT</name>
<dbReference type="Gene3D" id="3.20.20.10">
    <property type="entry name" value="Alanine racemase"/>
    <property type="match status" value="1"/>
</dbReference>